<dbReference type="SUPFAM" id="SSF46561">
    <property type="entry name" value="Ribosomal protein L29 (L29p)"/>
    <property type="match status" value="1"/>
</dbReference>
<dbReference type="Gene3D" id="1.10.287.310">
    <property type="match status" value="1"/>
</dbReference>
<dbReference type="GO" id="GO:0003735">
    <property type="term" value="F:structural constituent of ribosome"/>
    <property type="evidence" value="ECO:0007669"/>
    <property type="project" value="InterPro"/>
</dbReference>
<reference evidence="7" key="1">
    <citation type="submission" date="2020-07" db="EMBL/GenBank/DDBJ databases">
        <title>Genome sequence and genetic diversity analysis of an under-domesticated orphan crop, white fonio (Digitaria exilis).</title>
        <authorList>
            <person name="Bennetzen J.L."/>
            <person name="Chen S."/>
            <person name="Ma X."/>
            <person name="Wang X."/>
            <person name="Yssel A.E.J."/>
            <person name="Chaluvadi S.R."/>
            <person name="Johnson M."/>
            <person name="Gangashetty P."/>
            <person name="Hamidou F."/>
            <person name="Sanogo M.D."/>
            <person name="Zwaenepoel A."/>
            <person name="Wallace J."/>
            <person name="Van De Peer Y."/>
            <person name="Van Deynze A."/>
        </authorList>
    </citation>
    <scope>NUCLEOTIDE SEQUENCE</scope>
    <source>
        <tissue evidence="7">Leaves</tissue>
    </source>
</reference>
<evidence type="ECO:0000313" key="8">
    <source>
        <dbReference type="Proteomes" id="UP000636709"/>
    </source>
</evidence>
<gene>
    <name evidence="7" type="ORF">HU200_002118</name>
</gene>
<dbReference type="OrthoDB" id="528635at2759"/>
<sequence length="220" mass="25030">MATMSLAAASPLISTPRGVGAPAPSPRTALLALRLGAAQATRFSGLVVSSQPVERRAAALVAMAKREQELEEIRGMTTEQLEEEVVDLKGELFLLRLKRSARQEFKNSEFGRMRKRVYCSLHLLLFELVYELIDLIWKISIVNTDVSRPTLLFPSPTHVFIIVCLLVFLSLRQIARMLTVKREREIEQGINKRLSRKLDRKWKQSIVVRPPPSLRENKEE</sequence>
<dbReference type="PANTHER" id="PTHR10916">
    <property type="entry name" value="60S RIBOSOMAL PROTEIN L35/50S RIBOSOMAL PROTEIN L29"/>
    <property type="match status" value="1"/>
</dbReference>
<evidence type="ECO:0000256" key="4">
    <source>
        <dbReference type="ARBA" id="ARBA00040028"/>
    </source>
</evidence>
<comment type="similarity">
    <text evidence="1">Belongs to the universal ribosomal protein uL29 family.</text>
</comment>
<protein>
    <recommendedName>
        <fullName evidence="4">Large ribosomal subunit protein uL29c</fullName>
    </recommendedName>
    <alternativeName>
        <fullName evidence="5">50S ribosomal protein L29, chloroplastic</fullName>
    </alternativeName>
</protein>
<keyword evidence="8" id="KW-1185">Reference proteome</keyword>
<evidence type="ECO:0000256" key="3">
    <source>
        <dbReference type="ARBA" id="ARBA00023274"/>
    </source>
</evidence>
<evidence type="ECO:0000256" key="5">
    <source>
        <dbReference type="ARBA" id="ARBA00042960"/>
    </source>
</evidence>
<dbReference type="GO" id="GO:0009507">
    <property type="term" value="C:chloroplast"/>
    <property type="evidence" value="ECO:0007669"/>
    <property type="project" value="TreeGrafter"/>
</dbReference>
<dbReference type="AlphaFoldDB" id="A0A835FYX0"/>
<comment type="caution">
    <text evidence="7">The sequence shown here is derived from an EMBL/GenBank/DDBJ whole genome shotgun (WGS) entry which is preliminary data.</text>
</comment>
<dbReference type="NCBIfam" id="TIGR00012">
    <property type="entry name" value="L29"/>
    <property type="match status" value="1"/>
</dbReference>
<evidence type="ECO:0000313" key="7">
    <source>
        <dbReference type="EMBL" id="KAF8779852.1"/>
    </source>
</evidence>
<organism evidence="7 8">
    <name type="scientific">Digitaria exilis</name>
    <dbReference type="NCBI Taxonomy" id="1010633"/>
    <lineage>
        <taxon>Eukaryota</taxon>
        <taxon>Viridiplantae</taxon>
        <taxon>Streptophyta</taxon>
        <taxon>Embryophyta</taxon>
        <taxon>Tracheophyta</taxon>
        <taxon>Spermatophyta</taxon>
        <taxon>Magnoliopsida</taxon>
        <taxon>Liliopsida</taxon>
        <taxon>Poales</taxon>
        <taxon>Poaceae</taxon>
        <taxon>PACMAD clade</taxon>
        <taxon>Panicoideae</taxon>
        <taxon>Panicodae</taxon>
        <taxon>Paniceae</taxon>
        <taxon>Anthephorinae</taxon>
        <taxon>Digitaria</taxon>
    </lineage>
</organism>
<keyword evidence="6" id="KW-0472">Membrane</keyword>
<dbReference type="GO" id="GO:1990904">
    <property type="term" value="C:ribonucleoprotein complex"/>
    <property type="evidence" value="ECO:0007669"/>
    <property type="project" value="UniProtKB-KW"/>
</dbReference>
<dbReference type="Pfam" id="PF00831">
    <property type="entry name" value="Ribosomal_L29"/>
    <property type="match status" value="1"/>
</dbReference>
<dbReference type="EMBL" id="JACEFO010000153">
    <property type="protein sequence ID" value="KAF8779852.1"/>
    <property type="molecule type" value="Genomic_DNA"/>
</dbReference>
<name>A0A835FYX0_9POAL</name>
<keyword evidence="6" id="KW-0812">Transmembrane</keyword>
<evidence type="ECO:0000256" key="1">
    <source>
        <dbReference type="ARBA" id="ARBA00009254"/>
    </source>
</evidence>
<feature type="transmembrane region" description="Helical" evidence="6">
    <location>
        <begin position="117"/>
        <end position="137"/>
    </location>
</feature>
<keyword evidence="6" id="KW-1133">Transmembrane helix</keyword>
<dbReference type="GO" id="GO:0005840">
    <property type="term" value="C:ribosome"/>
    <property type="evidence" value="ECO:0007669"/>
    <property type="project" value="UniProtKB-KW"/>
</dbReference>
<dbReference type="InterPro" id="IPR001854">
    <property type="entry name" value="Ribosomal_uL29"/>
</dbReference>
<dbReference type="GO" id="GO:0006412">
    <property type="term" value="P:translation"/>
    <property type="evidence" value="ECO:0007669"/>
    <property type="project" value="InterPro"/>
</dbReference>
<dbReference type="Proteomes" id="UP000636709">
    <property type="component" value="Unassembled WGS sequence"/>
</dbReference>
<dbReference type="PANTHER" id="PTHR10916:SF0">
    <property type="entry name" value="LARGE RIBOSOMAL SUBUNIT PROTEIN UL29C"/>
    <property type="match status" value="1"/>
</dbReference>
<evidence type="ECO:0000256" key="2">
    <source>
        <dbReference type="ARBA" id="ARBA00022980"/>
    </source>
</evidence>
<dbReference type="InterPro" id="IPR036049">
    <property type="entry name" value="Ribosomal_uL29_sf"/>
</dbReference>
<keyword evidence="2" id="KW-0689">Ribosomal protein</keyword>
<keyword evidence="3" id="KW-0687">Ribonucleoprotein</keyword>
<feature type="transmembrane region" description="Helical" evidence="6">
    <location>
        <begin position="157"/>
        <end position="175"/>
    </location>
</feature>
<accession>A0A835FYX0</accession>
<dbReference type="InterPro" id="IPR050063">
    <property type="entry name" value="Ribosomal_protein_uL29"/>
</dbReference>
<proteinExistence type="inferred from homology"/>
<evidence type="ECO:0000256" key="6">
    <source>
        <dbReference type="SAM" id="Phobius"/>
    </source>
</evidence>
<dbReference type="CDD" id="cd00427">
    <property type="entry name" value="Ribosomal_L29_HIP"/>
    <property type="match status" value="1"/>
</dbReference>